<proteinExistence type="predicted"/>
<organism evidence="1 2">
    <name type="scientific">Rangifer tarandus platyrhynchus</name>
    <name type="common">Svalbard reindeer</name>
    <dbReference type="NCBI Taxonomy" id="3082113"/>
    <lineage>
        <taxon>Eukaryota</taxon>
        <taxon>Metazoa</taxon>
        <taxon>Chordata</taxon>
        <taxon>Craniata</taxon>
        <taxon>Vertebrata</taxon>
        <taxon>Euteleostomi</taxon>
        <taxon>Mammalia</taxon>
        <taxon>Eutheria</taxon>
        <taxon>Laurasiatheria</taxon>
        <taxon>Artiodactyla</taxon>
        <taxon>Ruminantia</taxon>
        <taxon>Pecora</taxon>
        <taxon>Cervidae</taxon>
        <taxon>Odocoileinae</taxon>
        <taxon>Rangifer</taxon>
    </lineage>
</organism>
<evidence type="ECO:0000313" key="1">
    <source>
        <dbReference type="EMBL" id="CAI9695473.1"/>
    </source>
</evidence>
<sequence>MRKRSALAEERLPEAAKRGRGARSGRRDRCGAVRAGTHASPGGACVHLPPSAPFRVNAAGDALHSQTCGPPSTLPSGRNTVLPEAHL</sequence>
<gene>
    <name evidence="1" type="ORF">MRATA1EN3_LOCUS6686</name>
</gene>
<accession>A0ACB0E4S4</accession>
<protein>
    <submittedName>
        <fullName evidence="1">Uncharacterized protein</fullName>
    </submittedName>
</protein>
<dbReference type="Proteomes" id="UP001162501">
    <property type="component" value="Chromosome 14"/>
</dbReference>
<name>A0ACB0E4S4_RANTA</name>
<evidence type="ECO:0000313" key="2">
    <source>
        <dbReference type="Proteomes" id="UP001162501"/>
    </source>
</evidence>
<dbReference type="EMBL" id="OX596098">
    <property type="protein sequence ID" value="CAI9695473.1"/>
    <property type="molecule type" value="Genomic_DNA"/>
</dbReference>
<reference evidence="1" key="1">
    <citation type="submission" date="2023-05" db="EMBL/GenBank/DDBJ databases">
        <authorList>
            <consortium name="ELIXIR-Norway"/>
        </authorList>
    </citation>
    <scope>NUCLEOTIDE SEQUENCE</scope>
</reference>